<dbReference type="Pfam" id="PF02816">
    <property type="entry name" value="Alpha_kinase"/>
    <property type="match status" value="1"/>
</dbReference>
<dbReference type="SMART" id="SM00811">
    <property type="entry name" value="Alpha_kinase"/>
    <property type="match status" value="1"/>
</dbReference>
<feature type="region of interest" description="Disordered" evidence="6">
    <location>
        <begin position="276"/>
        <end position="296"/>
    </location>
</feature>
<evidence type="ECO:0000313" key="9">
    <source>
        <dbReference type="Proteomes" id="UP001190700"/>
    </source>
</evidence>
<accession>A0AAE0G608</accession>
<keyword evidence="1" id="KW-0723">Serine/threonine-protein kinase</keyword>
<keyword evidence="3" id="KW-0547">Nucleotide-binding</keyword>
<evidence type="ECO:0000256" key="2">
    <source>
        <dbReference type="ARBA" id="ARBA00022679"/>
    </source>
</evidence>
<dbReference type="EMBL" id="LGRX02009083">
    <property type="protein sequence ID" value="KAK3272234.1"/>
    <property type="molecule type" value="Genomic_DNA"/>
</dbReference>
<dbReference type="InterPro" id="IPR004166">
    <property type="entry name" value="a-kinase_dom"/>
</dbReference>
<dbReference type="GO" id="GO:0004674">
    <property type="term" value="F:protein serine/threonine kinase activity"/>
    <property type="evidence" value="ECO:0007669"/>
    <property type="project" value="UniProtKB-KW"/>
</dbReference>
<evidence type="ECO:0000256" key="6">
    <source>
        <dbReference type="SAM" id="MobiDB-lite"/>
    </source>
</evidence>
<keyword evidence="4" id="KW-0418">Kinase</keyword>
<evidence type="ECO:0000256" key="5">
    <source>
        <dbReference type="ARBA" id="ARBA00022840"/>
    </source>
</evidence>
<organism evidence="8 9">
    <name type="scientific">Cymbomonas tetramitiformis</name>
    <dbReference type="NCBI Taxonomy" id="36881"/>
    <lineage>
        <taxon>Eukaryota</taxon>
        <taxon>Viridiplantae</taxon>
        <taxon>Chlorophyta</taxon>
        <taxon>Pyramimonadophyceae</taxon>
        <taxon>Pyramimonadales</taxon>
        <taxon>Pyramimonadaceae</taxon>
        <taxon>Cymbomonas</taxon>
    </lineage>
</organism>
<keyword evidence="9" id="KW-1185">Reference proteome</keyword>
<dbReference type="PANTHER" id="PTHR45992:SF11">
    <property type="entry name" value="ALPHA-TYPE PROTEIN KINASE DOMAIN-CONTAINING PROTEIN"/>
    <property type="match status" value="1"/>
</dbReference>
<evidence type="ECO:0000256" key="1">
    <source>
        <dbReference type="ARBA" id="ARBA00022527"/>
    </source>
</evidence>
<dbReference type="InterPro" id="IPR011009">
    <property type="entry name" value="Kinase-like_dom_sf"/>
</dbReference>
<keyword evidence="5" id="KW-0067">ATP-binding</keyword>
<dbReference type="SUPFAM" id="SSF56112">
    <property type="entry name" value="Protein kinase-like (PK-like)"/>
    <property type="match status" value="1"/>
</dbReference>
<dbReference type="GO" id="GO:0005524">
    <property type="term" value="F:ATP binding"/>
    <property type="evidence" value="ECO:0007669"/>
    <property type="project" value="UniProtKB-KW"/>
</dbReference>
<evidence type="ECO:0000256" key="4">
    <source>
        <dbReference type="ARBA" id="ARBA00022777"/>
    </source>
</evidence>
<evidence type="ECO:0000313" key="8">
    <source>
        <dbReference type="EMBL" id="KAK3272234.1"/>
    </source>
</evidence>
<dbReference type="PROSITE" id="PS51158">
    <property type="entry name" value="ALPHA_KINASE"/>
    <property type="match status" value="1"/>
</dbReference>
<dbReference type="CDD" id="cd17509">
    <property type="entry name" value="Alpha_kinase"/>
    <property type="match status" value="1"/>
</dbReference>
<dbReference type="AlphaFoldDB" id="A0AAE0G608"/>
<name>A0AAE0G608_9CHLO</name>
<protein>
    <recommendedName>
        <fullName evidence="7">Alpha-type protein kinase domain-containing protein</fullName>
    </recommendedName>
</protein>
<comment type="caution">
    <text evidence="8">The sequence shown here is derived from an EMBL/GenBank/DDBJ whole genome shotgun (WGS) entry which is preliminary data.</text>
</comment>
<keyword evidence="2" id="KW-0808">Transferase</keyword>
<dbReference type="PANTHER" id="PTHR45992">
    <property type="entry name" value="EUKARYOTIC ELONGATION FACTOR 2 KINASE-RELATED"/>
    <property type="match status" value="1"/>
</dbReference>
<dbReference type="Proteomes" id="UP001190700">
    <property type="component" value="Unassembled WGS sequence"/>
</dbReference>
<reference evidence="8 9" key="1">
    <citation type="journal article" date="2015" name="Genome Biol. Evol.">
        <title>Comparative Genomics of a Bacterivorous Green Alga Reveals Evolutionary Causalities and Consequences of Phago-Mixotrophic Mode of Nutrition.</title>
        <authorList>
            <person name="Burns J.A."/>
            <person name="Paasch A."/>
            <person name="Narechania A."/>
            <person name="Kim E."/>
        </authorList>
    </citation>
    <scope>NUCLEOTIDE SEQUENCE [LARGE SCALE GENOMIC DNA]</scope>
    <source>
        <strain evidence="8 9">PLY_AMNH</strain>
    </source>
</reference>
<gene>
    <name evidence="8" type="ORF">CYMTET_19457</name>
</gene>
<dbReference type="Gene3D" id="3.20.200.10">
    <property type="entry name" value="MHCK/EF2 kinase"/>
    <property type="match status" value="1"/>
</dbReference>
<dbReference type="InterPro" id="IPR051852">
    <property type="entry name" value="Alpha-type_PK"/>
</dbReference>
<proteinExistence type="predicted"/>
<sequence length="339" mass="38738">MAMRPVHLATLIEKQRVDIENALSNNTYIVYNNAVDCSNNALRQALVIEECDVDVARDNDATRAQVYNLDNPFEEGTFRYVAKGVYTSGNRAGEECVCKWFKTGVVFEDWYFEKDLEVVDKAIEFIDEFNQAGIIDVHVRVNRPEIWRFRQGERRAGQRHLIEPFIPNFEKFNSNSGWNEPNTEIQRAMQALSHFSYHVSGGRFVLCDLQGGLVKNGAEVVLTDPVILSYNRSFGSMDLGKEGIGSFFSRHVCNEFCQGHWSKPRDVRSRVQNHRGTSMLTPDSQHCQPVQEQPNHLPNVHWAQPAEQPSHLPIVRPSHLPVVRMAYSAEEDEMGADDW</sequence>
<evidence type="ECO:0000256" key="3">
    <source>
        <dbReference type="ARBA" id="ARBA00022741"/>
    </source>
</evidence>
<feature type="domain" description="Alpha-type protein kinase" evidence="7">
    <location>
        <begin position="38"/>
        <end position="270"/>
    </location>
</feature>
<evidence type="ECO:0000259" key="7">
    <source>
        <dbReference type="PROSITE" id="PS51158"/>
    </source>
</evidence>